<evidence type="ECO:0000313" key="3">
    <source>
        <dbReference type="Proteomes" id="UP000008743"/>
    </source>
</evidence>
<proteinExistence type="predicted"/>
<feature type="signal peptide" evidence="1">
    <location>
        <begin position="1"/>
        <end position="37"/>
    </location>
</feature>
<keyword evidence="3" id="KW-1185">Reference proteome</keyword>
<accession>A0A0D2X0C7</accession>
<gene>
    <name evidence="2" type="ORF">CAOG_000408</name>
</gene>
<feature type="chain" id="PRO_5002254932" evidence="1">
    <location>
        <begin position="38"/>
        <end position="264"/>
    </location>
</feature>
<dbReference type="Proteomes" id="UP000008743">
    <property type="component" value="Unassembled WGS sequence"/>
</dbReference>
<keyword evidence="1" id="KW-0732">Signal</keyword>
<dbReference type="PhylomeDB" id="A0A0D2X0C7"/>
<name>A0A0D2X0C7_CAPO3</name>
<sequence length="264" mass="28569">MIMFVISSNSHSWFFFFRMKAFLAIAVLALVLGVASAAPNHKLTRKVQSPDANLCPVCVEFAGDALNELINIVLNVGVIGSCGEVCGLLTNRTHSRAEGLVCDLLCDYVGITEFIKAIEKADLDPIYYCELLNTCAINDNGDATIRSFTTSPVSGPQGTTFTFDLDWSTINGTGTGEIILVVQTVDGLQLGDSSLLEATAPGEYVKRWQVDAKPDPDCDPTQDECEEWLPGQYIVQMAICNGECGSKHPHSMVFAQAQSSFTLV</sequence>
<evidence type="ECO:0000313" key="2">
    <source>
        <dbReference type="EMBL" id="KJE88829.1"/>
    </source>
</evidence>
<reference evidence="3" key="1">
    <citation type="submission" date="2011-02" db="EMBL/GenBank/DDBJ databases">
        <title>The Genome Sequence of Capsaspora owczarzaki ATCC 30864.</title>
        <authorList>
            <person name="Russ C."/>
            <person name="Cuomo C."/>
            <person name="Burger G."/>
            <person name="Gray M.W."/>
            <person name="Holland P.W.H."/>
            <person name="King N."/>
            <person name="Lang F.B.F."/>
            <person name="Roger A.J."/>
            <person name="Ruiz-Trillo I."/>
            <person name="Young S.K."/>
            <person name="Zeng Q."/>
            <person name="Gargeya S."/>
            <person name="Alvarado L."/>
            <person name="Berlin A."/>
            <person name="Chapman S.B."/>
            <person name="Chen Z."/>
            <person name="Freedman E."/>
            <person name="Gellesch M."/>
            <person name="Goldberg J."/>
            <person name="Griggs A."/>
            <person name="Gujja S."/>
            <person name="Heilman E."/>
            <person name="Heiman D."/>
            <person name="Howarth C."/>
            <person name="Mehta T."/>
            <person name="Neiman D."/>
            <person name="Pearson M."/>
            <person name="Roberts A."/>
            <person name="Saif S."/>
            <person name="Shea T."/>
            <person name="Shenoy N."/>
            <person name="Sisk P."/>
            <person name="Stolte C."/>
            <person name="Sykes S."/>
            <person name="White J."/>
            <person name="Yandava C."/>
            <person name="Haas B."/>
            <person name="Nusbaum C."/>
            <person name="Birren B."/>
        </authorList>
    </citation>
    <scope>NUCLEOTIDE SEQUENCE</scope>
    <source>
        <strain evidence="3">ATCC 30864</strain>
    </source>
</reference>
<dbReference type="InParanoid" id="A0A0D2X0C7"/>
<evidence type="ECO:0000256" key="1">
    <source>
        <dbReference type="SAM" id="SignalP"/>
    </source>
</evidence>
<dbReference type="eggNOG" id="ENOG502S5J5">
    <property type="taxonomic scope" value="Eukaryota"/>
</dbReference>
<protein>
    <submittedName>
        <fullName evidence="2">Countin2</fullName>
    </submittedName>
</protein>
<dbReference type="EMBL" id="KE346360">
    <property type="protein sequence ID" value="KJE88829.1"/>
    <property type="molecule type" value="Genomic_DNA"/>
</dbReference>
<dbReference type="AlphaFoldDB" id="A0A0D2X0C7"/>
<dbReference type="OrthoDB" id="17754at2759"/>
<organism evidence="2 3">
    <name type="scientific">Capsaspora owczarzaki (strain ATCC 30864)</name>
    <dbReference type="NCBI Taxonomy" id="595528"/>
    <lineage>
        <taxon>Eukaryota</taxon>
        <taxon>Filasterea</taxon>
        <taxon>Capsaspora</taxon>
    </lineage>
</organism>